<accession>A0A9N9GUR0</accession>
<keyword evidence="2" id="KW-1185">Reference proteome</keyword>
<dbReference type="AlphaFoldDB" id="A0A9N9GUR0"/>
<name>A0A9N9GUR0_FUNMO</name>
<gene>
    <name evidence="1" type="ORF">FMOSSE_LOCUS10334</name>
</gene>
<proteinExistence type="predicted"/>
<evidence type="ECO:0000313" key="2">
    <source>
        <dbReference type="Proteomes" id="UP000789375"/>
    </source>
</evidence>
<comment type="caution">
    <text evidence="1">The sequence shown here is derived from an EMBL/GenBank/DDBJ whole genome shotgun (WGS) entry which is preliminary data.</text>
</comment>
<dbReference type="Proteomes" id="UP000789375">
    <property type="component" value="Unassembled WGS sequence"/>
</dbReference>
<organism evidence="1 2">
    <name type="scientific">Funneliformis mosseae</name>
    <name type="common">Endomycorrhizal fungus</name>
    <name type="synonym">Glomus mosseae</name>
    <dbReference type="NCBI Taxonomy" id="27381"/>
    <lineage>
        <taxon>Eukaryota</taxon>
        <taxon>Fungi</taxon>
        <taxon>Fungi incertae sedis</taxon>
        <taxon>Mucoromycota</taxon>
        <taxon>Glomeromycotina</taxon>
        <taxon>Glomeromycetes</taxon>
        <taxon>Glomerales</taxon>
        <taxon>Glomeraceae</taxon>
        <taxon>Funneliformis</taxon>
    </lineage>
</organism>
<dbReference type="EMBL" id="CAJVPP010003375">
    <property type="protein sequence ID" value="CAG8627914.1"/>
    <property type="molecule type" value="Genomic_DNA"/>
</dbReference>
<protein>
    <submittedName>
        <fullName evidence="1">14461_t:CDS:1</fullName>
    </submittedName>
</protein>
<reference evidence="1" key="1">
    <citation type="submission" date="2021-06" db="EMBL/GenBank/DDBJ databases">
        <authorList>
            <person name="Kallberg Y."/>
            <person name="Tangrot J."/>
            <person name="Rosling A."/>
        </authorList>
    </citation>
    <scope>NUCLEOTIDE SEQUENCE</scope>
    <source>
        <strain evidence="1">87-6 pot B 2015</strain>
    </source>
</reference>
<evidence type="ECO:0000313" key="1">
    <source>
        <dbReference type="EMBL" id="CAG8627914.1"/>
    </source>
</evidence>
<sequence length="64" mass="7578">MIPIRTSNEEEDYEEVYATLRVRITPYTTNRRDAKKKNIKEAVSILKVKNLEEKYHISPLLLTN</sequence>